<sequence>MNARIGEDKVLHFVGGNLFGMVGAGVANQISDGNRAWTFAGSVGGSLLIGLAKESIDQNQYGGWDNSDLLATVLGGVSVGVTIDVFKQKKKRKREQLYRDAIGLKIEYDKQPIETISPETSLSILAISPRVLSETY</sequence>
<feature type="transmembrane region" description="Helical" evidence="1">
    <location>
        <begin position="69"/>
        <end position="86"/>
    </location>
</feature>
<name>A0ABY5YC47_9FLAO</name>
<evidence type="ECO:0000256" key="1">
    <source>
        <dbReference type="SAM" id="Phobius"/>
    </source>
</evidence>
<proteinExistence type="predicted"/>
<gene>
    <name evidence="2" type="ORF">NYZ99_08735</name>
</gene>
<organism evidence="2 3">
    <name type="scientific">Maribacter litopenaei</name>
    <dbReference type="NCBI Taxonomy" id="2976127"/>
    <lineage>
        <taxon>Bacteria</taxon>
        <taxon>Pseudomonadati</taxon>
        <taxon>Bacteroidota</taxon>
        <taxon>Flavobacteriia</taxon>
        <taxon>Flavobacteriales</taxon>
        <taxon>Flavobacteriaceae</taxon>
        <taxon>Maribacter</taxon>
    </lineage>
</organism>
<reference evidence="2" key="1">
    <citation type="submission" date="2022-09" db="EMBL/GenBank/DDBJ databases">
        <title>Maribacter litopenaei sp. nov., isolated from the intestinal tract of the Pacific White Shrimp, Litopenaeus vannamei.</title>
        <authorList>
            <person name="Kim S.Y."/>
            <person name="Hwang C.Y."/>
        </authorList>
    </citation>
    <scope>NUCLEOTIDE SEQUENCE</scope>
    <source>
        <strain evidence="2">HL-LV01</strain>
    </source>
</reference>
<evidence type="ECO:0008006" key="4">
    <source>
        <dbReference type="Google" id="ProtNLM"/>
    </source>
</evidence>
<evidence type="ECO:0000313" key="2">
    <source>
        <dbReference type="EMBL" id="UWX56289.1"/>
    </source>
</evidence>
<keyword evidence="1" id="KW-0812">Transmembrane</keyword>
<keyword evidence="1" id="KW-1133">Transmembrane helix</keyword>
<keyword evidence="3" id="KW-1185">Reference proteome</keyword>
<evidence type="ECO:0000313" key="3">
    <source>
        <dbReference type="Proteomes" id="UP001059209"/>
    </source>
</evidence>
<dbReference type="RefSeq" id="WP_260574897.1">
    <property type="nucleotide sequence ID" value="NZ_CP104205.1"/>
</dbReference>
<protein>
    <recommendedName>
        <fullName evidence="4">Lipoprotein</fullName>
    </recommendedName>
</protein>
<keyword evidence="1" id="KW-0472">Membrane</keyword>
<accession>A0ABY5YC47</accession>
<dbReference type="Proteomes" id="UP001059209">
    <property type="component" value="Chromosome"/>
</dbReference>
<dbReference type="EMBL" id="CP104205">
    <property type="protein sequence ID" value="UWX56289.1"/>
    <property type="molecule type" value="Genomic_DNA"/>
</dbReference>